<dbReference type="RefSeq" id="YP_005454297.1">
    <property type="nucleotide sequence ID" value="NC_017090.1"/>
</dbReference>
<evidence type="ECO:0000313" key="2">
    <source>
        <dbReference type="Proteomes" id="UP000007570"/>
    </source>
</evidence>
<sequence length="67" mass="7014">MDIDLNAETVTMGLASIGAANYATAEFLQFDVMSEFLSGSPELGAIAFGAAGVVSLTEMFDVTEIFD</sequence>
<dbReference type="EMBL" id="JN882267">
    <property type="protein sequence ID" value="AFD04024.1"/>
    <property type="molecule type" value="Genomic_DNA"/>
</dbReference>
<dbReference type="GeneID" id="11948290"/>
<keyword evidence="2" id="KW-1185">Reference proteome</keyword>
<name>H9ABQ4_9VIRU</name>
<dbReference type="KEGG" id="vg:11948290"/>
<dbReference type="Proteomes" id="UP000007570">
    <property type="component" value="Segment"/>
</dbReference>
<accession>H9ABQ4</accession>
<protein>
    <submittedName>
        <fullName evidence="1">VP3</fullName>
    </submittedName>
</protein>
<gene>
    <name evidence="1" type="primary">3</name>
</gene>
<evidence type="ECO:0000313" key="1">
    <source>
        <dbReference type="EMBL" id="AFD04024.1"/>
    </source>
</evidence>
<proteinExistence type="predicted"/>
<reference evidence="1 2" key="1">
    <citation type="journal article" date="2012" name="Nucleic Acids Res.">
        <title>Related haloarchaeal pleomorphic viruses contain different genome types.</title>
        <authorList>
            <person name="Sencilo A."/>
            <person name="Paulin L."/>
            <person name="Kellner S."/>
            <person name="Helm M."/>
            <person name="Roine E."/>
        </authorList>
    </citation>
    <scope>NUCLEOTIDE SEQUENCE [LARGE SCALE GENOMIC DNA]</scope>
</reference>
<organism evidence="1 2">
    <name type="scientific">Halogeometricum pleomorphic virus 1</name>
    <dbReference type="NCBI Taxonomy" id="1156722"/>
    <lineage>
        <taxon>Viruses</taxon>
        <taxon>Monodnaviria</taxon>
        <taxon>Trapavirae</taxon>
        <taxon>Saleviricota</taxon>
        <taxon>Huolimaviricetes</taxon>
        <taxon>Haloruvirales</taxon>
        <taxon>Pleolipoviridae</taxon>
        <taxon>Betapleolipovirus</taxon>
        <taxon>Betapleolipovirus halogeometrici</taxon>
        <taxon>Betapleolipovirus HGPV1</taxon>
    </lineage>
</organism>